<reference evidence="2" key="1">
    <citation type="submission" date="2022-08" db="UniProtKB">
        <authorList>
            <consortium name="EnsemblMetazoa"/>
        </authorList>
    </citation>
    <scope>IDENTIFICATION</scope>
    <source>
        <strain evidence="2">EBRO</strain>
    </source>
</reference>
<dbReference type="EnsemblMetazoa" id="AATE009228-RA">
    <property type="protein sequence ID" value="AATE009228-PA.1"/>
    <property type="gene ID" value="AATE009228"/>
</dbReference>
<protein>
    <recommendedName>
        <fullName evidence="3">Protein kinase domain-containing protein</fullName>
    </recommendedName>
</protein>
<dbReference type="Gene3D" id="3.30.200.20">
    <property type="entry name" value="Phosphorylase Kinase, domain 1"/>
    <property type="match status" value="1"/>
</dbReference>
<accession>A0A182J0W3</accession>
<organism evidence="2">
    <name type="scientific">Anopheles atroparvus</name>
    <name type="common">European mosquito</name>
    <dbReference type="NCBI Taxonomy" id="41427"/>
    <lineage>
        <taxon>Eukaryota</taxon>
        <taxon>Metazoa</taxon>
        <taxon>Ecdysozoa</taxon>
        <taxon>Arthropoda</taxon>
        <taxon>Hexapoda</taxon>
        <taxon>Insecta</taxon>
        <taxon>Pterygota</taxon>
        <taxon>Neoptera</taxon>
        <taxon>Endopterygota</taxon>
        <taxon>Diptera</taxon>
        <taxon>Nematocera</taxon>
        <taxon>Culicoidea</taxon>
        <taxon>Culicidae</taxon>
        <taxon>Anophelinae</taxon>
        <taxon>Anopheles</taxon>
    </lineage>
</organism>
<proteinExistence type="predicted"/>
<evidence type="ECO:0008006" key="3">
    <source>
        <dbReference type="Google" id="ProtNLM"/>
    </source>
</evidence>
<evidence type="ECO:0000313" key="2">
    <source>
        <dbReference type="EnsemblMetazoa" id="AATE009228-PA.1"/>
    </source>
</evidence>
<dbReference type="VEuPathDB" id="VectorBase:AATE009228"/>
<name>A0A182J0W3_ANOAO</name>
<feature type="region of interest" description="Disordered" evidence="1">
    <location>
        <begin position="1"/>
        <end position="26"/>
    </location>
</feature>
<sequence>MAEAANNGAASTAATATGTASGGTASTAVAPVANNNGVVNTNPNAEVIRGQLFEVGPRYTNLAYIGEGAYGMVVSVVSPGLESAVYLTHIETNLPKLHACLEDIVRSFMGAC</sequence>
<dbReference type="STRING" id="41427.A0A182J0W3"/>
<dbReference type="AlphaFoldDB" id="A0A182J0W3"/>
<evidence type="ECO:0000256" key="1">
    <source>
        <dbReference type="SAM" id="MobiDB-lite"/>
    </source>
</evidence>